<dbReference type="GO" id="GO:0046872">
    <property type="term" value="F:metal ion binding"/>
    <property type="evidence" value="ECO:0007669"/>
    <property type="project" value="UniProtKB-KW"/>
</dbReference>
<evidence type="ECO:0000313" key="6">
    <source>
        <dbReference type="EMBL" id="EAX81001.1"/>
    </source>
</evidence>
<dbReference type="eggNOG" id="KOG0082">
    <property type="taxonomic scope" value="Eukaryota"/>
</dbReference>
<dbReference type="InterPro" id="IPR027417">
    <property type="entry name" value="P-loop_NTPase"/>
</dbReference>
<feature type="non-terminal residue" evidence="6">
    <location>
        <position position="1"/>
    </location>
</feature>
<dbReference type="VEuPathDB" id="TrichDB:TVAGG3_0141850"/>
<dbReference type="SUPFAM" id="SSF52540">
    <property type="entry name" value="P-loop containing nucleoside triphosphate hydrolases"/>
    <property type="match status" value="1"/>
</dbReference>
<protein>
    <submittedName>
        <fullName evidence="6">Guanine nucleotide-binding protein alpha subunit-related protein</fullName>
    </submittedName>
</protein>
<dbReference type="STRING" id="5722.A2GPB7"/>
<dbReference type="GO" id="GO:0003924">
    <property type="term" value="F:GTPase activity"/>
    <property type="evidence" value="ECO:0000318"/>
    <property type="project" value="GO_Central"/>
</dbReference>
<dbReference type="GO" id="GO:0005525">
    <property type="term" value="F:GTP binding"/>
    <property type="evidence" value="ECO:0007669"/>
    <property type="project" value="UniProtKB-KW"/>
</dbReference>
<dbReference type="GO" id="GO:0005834">
    <property type="term" value="C:heterotrimeric G-protein complex"/>
    <property type="evidence" value="ECO:0000318"/>
    <property type="project" value="GO_Central"/>
</dbReference>
<evidence type="ECO:0000256" key="3">
    <source>
        <dbReference type="ARBA" id="ARBA00023134"/>
    </source>
</evidence>
<dbReference type="FunFam" id="3.40.50.300:FF:000692">
    <property type="entry name" value="Guanine nucleotide-binding protein subunit alpha"/>
    <property type="match status" value="1"/>
</dbReference>
<dbReference type="SMR" id="A2GPB7"/>
<evidence type="ECO:0000256" key="5">
    <source>
        <dbReference type="PIRSR" id="PIRSR601019-2"/>
    </source>
</evidence>
<evidence type="ECO:0000256" key="2">
    <source>
        <dbReference type="ARBA" id="ARBA00022741"/>
    </source>
</evidence>
<evidence type="ECO:0000313" key="7">
    <source>
        <dbReference type="Proteomes" id="UP000001542"/>
    </source>
</evidence>
<organism evidence="6 7">
    <name type="scientific">Trichomonas vaginalis (strain ATCC PRA-98 / G3)</name>
    <dbReference type="NCBI Taxonomy" id="412133"/>
    <lineage>
        <taxon>Eukaryota</taxon>
        <taxon>Metamonada</taxon>
        <taxon>Parabasalia</taxon>
        <taxon>Trichomonadida</taxon>
        <taxon>Trichomonadidae</taxon>
        <taxon>Trichomonas</taxon>
    </lineage>
</organism>
<dbReference type="PANTHER" id="PTHR10218">
    <property type="entry name" value="GTP-BINDING PROTEIN ALPHA SUBUNIT"/>
    <property type="match status" value="1"/>
</dbReference>
<evidence type="ECO:0000256" key="4">
    <source>
        <dbReference type="ARBA" id="ARBA00023224"/>
    </source>
</evidence>
<dbReference type="PANTHER" id="PTHR10218:SF302">
    <property type="entry name" value="GUANINE NUCLEOTIDE-BINDING PROTEIN ALPHA-5 SUBUNIT"/>
    <property type="match status" value="1"/>
</dbReference>
<dbReference type="GO" id="GO:0001664">
    <property type="term" value="F:G protein-coupled receptor binding"/>
    <property type="evidence" value="ECO:0000318"/>
    <property type="project" value="GO_Central"/>
</dbReference>
<dbReference type="AlphaFoldDB" id="A2GPB7"/>
<accession>A2GPB7</accession>
<feature type="binding site" evidence="5">
    <location>
        <position position="1"/>
    </location>
    <ligand>
        <name>Mg(2+)</name>
        <dbReference type="ChEBI" id="CHEBI:18420"/>
    </ligand>
</feature>
<dbReference type="GO" id="GO:0031683">
    <property type="term" value="F:G-protein beta/gamma-subunit complex binding"/>
    <property type="evidence" value="ECO:0000318"/>
    <property type="project" value="GO_Central"/>
</dbReference>
<dbReference type="PROSITE" id="PS51882">
    <property type="entry name" value="G_ALPHA"/>
    <property type="match status" value="1"/>
</dbReference>
<dbReference type="InterPro" id="IPR001019">
    <property type="entry name" value="Gprotein_alpha_su"/>
</dbReference>
<keyword evidence="2" id="KW-0547">Nucleotide-binding</keyword>
<proteinExistence type="predicted"/>
<evidence type="ECO:0000256" key="1">
    <source>
        <dbReference type="ARBA" id="ARBA00022723"/>
    </source>
</evidence>
<dbReference type="Gene3D" id="3.40.50.300">
    <property type="entry name" value="P-loop containing nucleotide triphosphate hydrolases"/>
    <property type="match status" value="1"/>
</dbReference>
<keyword evidence="4" id="KW-0807">Transducer</keyword>
<dbReference type="InParanoid" id="A2GPB7"/>
<keyword evidence="5" id="KW-0460">Magnesium</keyword>
<keyword evidence="7" id="KW-1185">Reference proteome</keyword>
<reference evidence="6" key="2">
    <citation type="journal article" date="2007" name="Science">
        <title>Draft genome sequence of the sexually transmitted pathogen Trichomonas vaginalis.</title>
        <authorList>
            <person name="Carlton J.M."/>
            <person name="Hirt R.P."/>
            <person name="Silva J.C."/>
            <person name="Delcher A.L."/>
            <person name="Schatz M."/>
            <person name="Zhao Q."/>
            <person name="Wortman J.R."/>
            <person name="Bidwell S.L."/>
            <person name="Alsmark U.C.M."/>
            <person name="Besteiro S."/>
            <person name="Sicheritz-Ponten T."/>
            <person name="Noel C.J."/>
            <person name="Dacks J.B."/>
            <person name="Foster P.G."/>
            <person name="Simillion C."/>
            <person name="Van de Peer Y."/>
            <person name="Miranda-Saavedra D."/>
            <person name="Barton G.J."/>
            <person name="Westrop G.D."/>
            <person name="Mueller S."/>
            <person name="Dessi D."/>
            <person name="Fiori P.L."/>
            <person name="Ren Q."/>
            <person name="Paulsen I."/>
            <person name="Zhang H."/>
            <person name="Bastida-Corcuera F.D."/>
            <person name="Simoes-Barbosa A."/>
            <person name="Brown M.T."/>
            <person name="Hayes R.D."/>
            <person name="Mukherjee M."/>
            <person name="Okumura C.Y."/>
            <person name="Schneider R."/>
            <person name="Smith A.J."/>
            <person name="Vanacova S."/>
            <person name="Villalvazo M."/>
            <person name="Haas B.J."/>
            <person name="Pertea M."/>
            <person name="Feldblyum T.V."/>
            <person name="Utterback T.R."/>
            <person name="Shu C.L."/>
            <person name="Osoegawa K."/>
            <person name="de Jong P.J."/>
            <person name="Hrdy I."/>
            <person name="Horvathova L."/>
            <person name="Zubacova Z."/>
            <person name="Dolezal P."/>
            <person name="Malik S.B."/>
            <person name="Logsdon J.M. Jr."/>
            <person name="Henze K."/>
            <person name="Gupta A."/>
            <person name="Wang C.C."/>
            <person name="Dunne R.L."/>
            <person name="Upcroft J.A."/>
            <person name="Upcroft P."/>
            <person name="White O."/>
            <person name="Salzberg S.L."/>
            <person name="Tang P."/>
            <person name="Chiu C.-H."/>
            <person name="Lee Y.-S."/>
            <person name="Embley T.M."/>
            <person name="Coombs G.H."/>
            <person name="Mottram J.C."/>
            <person name="Tachezy J."/>
            <person name="Fraser-Liggett C.M."/>
            <person name="Johnson P.J."/>
        </authorList>
    </citation>
    <scope>NUCLEOTIDE SEQUENCE [LARGE SCALE GENOMIC DNA]</scope>
    <source>
        <strain evidence="6">G3</strain>
    </source>
</reference>
<name>A2GPB7_TRIV3</name>
<dbReference type="Proteomes" id="UP000001542">
    <property type="component" value="Unassembled WGS sequence"/>
</dbReference>
<dbReference type="OrthoDB" id="5817230at2759"/>
<dbReference type="Pfam" id="PF00503">
    <property type="entry name" value="G-alpha"/>
    <property type="match status" value="1"/>
</dbReference>
<reference evidence="6" key="1">
    <citation type="submission" date="2006-10" db="EMBL/GenBank/DDBJ databases">
        <authorList>
            <person name="Amadeo P."/>
            <person name="Zhao Q."/>
            <person name="Wortman J."/>
            <person name="Fraser-Liggett C."/>
            <person name="Carlton J."/>
        </authorList>
    </citation>
    <scope>NUCLEOTIDE SEQUENCE</scope>
    <source>
        <strain evidence="6">G3</strain>
    </source>
</reference>
<dbReference type="KEGG" id="tva:4738448"/>
<sequence>TVGVNRKAFAHGDDIIQVLDCGGARSERGKIHLNTDISKIIFFVSLSDFDLPLYEIDTVNRFDDALEFYQQICQDPLYERCQISLILTHIDKLKDKLQPDGPFIQRFPNFSGNLSDPIECANYIGSTFVSSTTRQVNYYICNLIDSNTTRELIKKLIPFH</sequence>
<gene>
    <name evidence="6" type="ORF">TVAG_293620</name>
</gene>
<dbReference type="GO" id="GO:0007188">
    <property type="term" value="P:adenylate cyclase-modulating G protein-coupled receptor signaling pathway"/>
    <property type="evidence" value="ECO:0000318"/>
    <property type="project" value="GO_Central"/>
</dbReference>
<keyword evidence="3" id="KW-0342">GTP-binding</keyword>
<dbReference type="EMBL" id="DS118076">
    <property type="protein sequence ID" value="EAX81001.1"/>
    <property type="molecule type" value="Genomic_DNA"/>
</dbReference>
<dbReference type="GO" id="GO:0005737">
    <property type="term" value="C:cytoplasm"/>
    <property type="evidence" value="ECO:0000318"/>
    <property type="project" value="GO_Central"/>
</dbReference>
<dbReference type="VEuPathDB" id="TrichDB:TVAG_293620"/>
<keyword evidence="1 5" id="KW-0479">Metal-binding</keyword>